<evidence type="ECO:0000256" key="1">
    <source>
        <dbReference type="SAM" id="Coils"/>
    </source>
</evidence>
<evidence type="ECO:0000313" key="3">
    <source>
        <dbReference type="Proteomes" id="UP000076744"/>
    </source>
</evidence>
<sequence length="165" mass="18283">MQVLSDIENPRTLPRPGYGHQLVPGRAFEGNGGFQALREPDAVYQPTIVVRRETSKPVPASMRNLTAPSTSNAEDIHAKINRIESDVNRTKEEVSSLIHLRETGQKIARLESDVDEIKRELAGLSSVRVTLAELQAQLQMLLSTYVIPGQLPAQMYPSAQVSPYH</sequence>
<keyword evidence="1" id="KW-0175">Coiled coil</keyword>
<dbReference type="AlphaFoldDB" id="A0A167D805"/>
<keyword evidence="3" id="KW-1185">Reference proteome</keyword>
<organism evidence="2 3">
    <name type="scientific">Cordyceps fumosorosea (strain ARSEF 2679)</name>
    <name type="common">Isaria fumosorosea</name>
    <dbReference type="NCBI Taxonomy" id="1081104"/>
    <lineage>
        <taxon>Eukaryota</taxon>
        <taxon>Fungi</taxon>
        <taxon>Dikarya</taxon>
        <taxon>Ascomycota</taxon>
        <taxon>Pezizomycotina</taxon>
        <taxon>Sordariomycetes</taxon>
        <taxon>Hypocreomycetidae</taxon>
        <taxon>Hypocreales</taxon>
        <taxon>Cordycipitaceae</taxon>
        <taxon>Cordyceps</taxon>
    </lineage>
</organism>
<evidence type="ECO:0000313" key="2">
    <source>
        <dbReference type="EMBL" id="OAA42055.1"/>
    </source>
</evidence>
<accession>A0A167D805</accession>
<protein>
    <submittedName>
        <fullName evidence="2">Uncharacterized protein</fullName>
    </submittedName>
</protein>
<dbReference type="EMBL" id="AZHB01000068">
    <property type="protein sequence ID" value="OAA42055.1"/>
    <property type="molecule type" value="Genomic_DNA"/>
</dbReference>
<dbReference type="Proteomes" id="UP000076744">
    <property type="component" value="Unassembled WGS sequence"/>
</dbReference>
<name>A0A167D805_CORFA</name>
<comment type="caution">
    <text evidence="2">The sequence shown here is derived from an EMBL/GenBank/DDBJ whole genome shotgun (WGS) entry which is preliminary data.</text>
</comment>
<proteinExistence type="predicted"/>
<gene>
    <name evidence="2" type="ORF">ISF_09750</name>
</gene>
<feature type="coiled-coil region" evidence="1">
    <location>
        <begin position="73"/>
        <end position="127"/>
    </location>
</feature>
<reference evidence="2 3" key="1">
    <citation type="journal article" date="2016" name="Genome Biol. Evol.">
        <title>Divergent and convergent evolution of fungal pathogenicity.</title>
        <authorList>
            <person name="Shang Y."/>
            <person name="Xiao G."/>
            <person name="Zheng P."/>
            <person name="Cen K."/>
            <person name="Zhan S."/>
            <person name="Wang C."/>
        </authorList>
    </citation>
    <scope>NUCLEOTIDE SEQUENCE [LARGE SCALE GENOMIC DNA]</scope>
    <source>
        <strain evidence="2 3">ARSEF 2679</strain>
    </source>
</reference>
<dbReference type="RefSeq" id="XP_018699473.1">
    <property type="nucleotide sequence ID" value="XM_018853351.1"/>
</dbReference>
<dbReference type="GeneID" id="30026042"/>